<dbReference type="GO" id="GO:0016757">
    <property type="term" value="F:glycosyltransferase activity"/>
    <property type="evidence" value="ECO:0007669"/>
    <property type="project" value="UniProtKB-KW"/>
</dbReference>
<dbReference type="PANTHER" id="PTHR12526">
    <property type="entry name" value="GLYCOSYLTRANSFERASE"/>
    <property type="match status" value="1"/>
</dbReference>
<dbReference type="Gene3D" id="3.40.50.2000">
    <property type="entry name" value="Glycogen Phosphorylase B"/>
    <property type="match status" value="2"/>
</dbReference>
<keyword evidence="1 5" id="KW-0328">Glycosyltransferase</keyword>
<keyword evidence="2 5" id="KW-0808">Transferase</keyword>
<protein>
    <submittedName>
        <fullName evidence="5">Glycosyltransferase</fullName>
        <ecNumber evidence="5">2.4.-.-</ecNumber>
    </submittedName>
</protein>
<evidence type="ECO:0000313" key="5">
    <source>
        <dbReference type="EMBL" id="WQG84798.1"/>
    </source>
</evidence>
<feature type="domain" description="Glycosyltransferase subfamily 4-like N-terminal" evidence="4">
    <location>
        <begin position="258"/>
        <end position="424"/>
    </location>
</feature>
<evidence type="ECO:0000256" key="2">
    <source>
        <dbReference type="ARBA" id="ARBA00022679"/>
    </source>
</evidence>
<dbReference type="Pfam" id="PF00534">
    <property type="entry name" value="Glycos_transf_1"/>
    <property type="match status" value="1"/>
</dbReference>
<keyword evidence="6" id="KW-1185">Reference proteome</keyword>
<evidence type="ECO:0000259" key="4">
    <source>
        <dbReference type="Pfam" id="PF13579"/>
    </source>
</evidence>
<evidence type="ECO:0000259" key="3">
    <source>
        <dbReference type="Pfam" id="PF00534"/>
    </source>
</evidence>
<dbReference type="EC" id="2.4.-.-" evidence="5"/>
<sequence length="626" mass="71896">MKKRVKNFSITINNSKITYLYIQKNACTAWKQVFINESPFEYDPNEYSNPISFMGKYHSASKEDMESAEYRIVVIREPLGRIVSAFINQFVNRLHRQTPFHSNVSSCLNKPVEDVTFRDFVNVYLSQQNQDNVDSHFWTQKSHLGDYNYNKVIILDELFTESKALFGDEFANKYFKKKLNATSNAKKYETNAVDLTTKELHDNFKQKKGWPSTYSFLQDDDIYNKLVTLYHDDIIFFDSHLGGRVSMLAWNEFLNNARVLKEANTLQKHKYPVTVHALKVNRSTPANTMLSSGVKVTRVKGRKPPGETLTARSSYYSASLKIISQIAAMFRMFVSVVRTKPNIIHAHDIHVLPIAWLASKFTRSKLVYDAHEISTDREGLKLLRNFVGFFEKRLMRRADAVITTTDMRAKFFSRAYGVTRPTVIQNRPNLYQYQTSSKIRDELGLEESWPIVVYQGGLQSGRGLERLIYAAQRVESVYVVLIGSGRLEHELKQLALSLNVTNKVKFIPVVPLAELPLYTASADIGIQPILNTCLNHYSTDSNKLFEYVLAGLPVITTDFPEIRKIVERYKVGLLVGESVDSLAAALTEMVDDLELRRKYKKNAINSRKQLSWESQEDVLVDLYSKI</sequence>
<organism evidence="5 6">
    <name type="scientific">Kangiella aquimarina</name>
    <dbReference type="NCBI Taxonomy" id="261965"/>
    <lineage>
        <taxon>Bacteria</taxon>
        <taxon>Pseudomonadati</taxon>
        <taxon>Pseudomonadota</taxon>
        <taxon>Gammaproteobacteria</taxon>
        <taxon>Kangiellales</taxon>
        <taxon>Kangiellaceae</taxon>
        <taxon>Kangiella</taxon>
    </lineage>
</organism>
<evidence type="ECO:0000256" key="1">
    <source>
        <dbReference type="ARBA" id="ARBA00022676"/>
    </source>
</evidence>
<evidence type="ECO:0000313" key="6">
    <source>
        <dbReference type="Proteomes" id="UP001324185"/>
    </source>
</evidence>
<dbReference type="SUPFAM" id="SSF53756">
    <property type="entry name" value="UDP-Glycosyltransferase/glycogen phosphorylase"/>
    <property type="match status" value="1"/>
</dbReference>
<dbReference type="Pfam" id="PF03567">
    <property type="entry name" value="Sulfotransfer_2"/>
    <property type="match status" value="1"/>
</dbReference>
<dbReference type="Proteomes" id="UP001324185">
    <property type="component" value="Chromosome"/>
</dbReference>
<dbReference type="InterPro" id="IPR001296">
    <property type="entry name" value="Glyco_trans_1"/>
</dbReference>
<name>A0ABZ0X339_9GAMM</name>
<dbReference type="InterPro" id="IPR028098">
    <property type="entry name" value="Glyco_trans_4-like_N"/>
</dbReference>
<feature type="domain" description="Glycosyl transferase family 1" evidence="3">
    <location>
        <begin position="438"/>
        <end position="604"/>
    </location>
</feature>
<reference evidence="5 6" key="1">
    <citation type="submission" date="2023-11" db="EMBL/GenBank/DDBJ databases">
        <title>MicrobeMod: A computational toolkit for identifying prokaryotic methylation and restriction-modification with nanopore sequencing.</title>
        <authorList>
            <person name="Crits-Christoph A."/>
            <person name="Kang S.C."/>
            <person name="Lee H."/>
            <person name="Ostrov N."/>
        </authorList>
    </citation>
    <scope>NUCLEOTIDE SEQUENCE [LARGE SCALE GENOMIC DNA]</scope>
    <source>
        <strain evidence="5 6">DSMZ 16071</strain>
    </source>
</reference>
<dbReference type="Pfam" id="PF13579">
    <property type="entry name" value="Glyco_trans_4_4"/>
    <property type="match status" value="1"/>
</dbReference>
<dbReference type="RefSeq" id="WP_018625591.1">
    <property type="nucleotide sequence ID" value="NZ_CP140158.1"/>
</dbReference>
<dbReference type="PANTHER" id="PTHR12526:SF629">
    <property type="entry name" value="TEICHURONIC ACID BIOSYNTHESIS GLYCOSYLTRANSFERASE TUAH-RELATED"/>
    <property type="match status" value="1"/>
</dbReference>
<dbReference type="EMBL" id="CP140158">
    <property type="protein sequence ID" value="WQG84798.1"/>
    <property type="molecule type" value="Genomic_DNA"/>
</dbReference>
<accession>A0ABZ0X339</accession>
<proteinExistence type="predicted"/>
<gene>
    <name evidence="5" type="ORF">SR900_10030</name>
</gene>
<dbReference type="CDD" id="cd03794">
    <property type="entry name" value="GT4_WbuB-like"/>
    <property type="match status" value="1"/>
</dbReference>
<dbReference type="InterPro" id="IPR005331">
    <property type="entry name" value="Sulfotransferase"/>
</dbReference>